<dbReference type="SUPFAM" id="SSF47323">
    <property type="entry name" value="Anticodon-binding domain of a subclass of class I aminoacyl-tRNA synthetases"/>
    <property type="match status" value="1"/>
</dbReference>
<dbReference type="AlphaFoldDB" id="A0A8B7XL18"/>
<protein>
    <submittedName>
        <fullName evidence="4">DALR anticodon-binding domain-containing protein 3-like</fullName>
    </submittedName>
</protein>
<dbReference type="SMART" id="SM00836">
    <property type="entry name" value="DALR_1"/>
    <property type="match status" value="1"/>
</dbReference>
<keyword evidence="3" id="KW-1185">Reference proteome</keyword>
<proteinExistence type="predicted"/>
<dbReference type="OrthoDB" id="9990834at2759"/>
<dbReference type="Pfam" id="PF05746">
    <property type="entry name" value="DALR_1"/>
    <property type="match status" value="1"/>
</dbReference>
<dbReference type="GO" id="GO:0005524">
    <property type="term" value="F:ATP binding"/>
    <property type="evidence" value="ECO:0007669"/>
    <property type="project" value="InterPro"/>
</dbReference>
<dbReference type="PANTHER" id="PTHR16043">
    <property type="entry name" value="DALRD3 PROTEIN"/>
    <property type="match status" value="1"/>
</dbReference>
<feature type="domain" description="DALR anticodon binding" evidence="2">
    <location>
        <begin position="470"/>
        <end position="610"/>
    </location>
</feature>
<dbReference type="GO" id="GO:0106217">
    <property type="term" value="P:tRNA C3-cytosine methylation"/>
    <property type="evidence" value="ECO:0007669"/>
    <property type="project" value="TreeGrafter"/>
</dbReference>
<dbReference type="RefSeq" id="XP_022081499.1">
    <property type="nucleotide sequence ID" value="XM_022225807.1"/>
</dbReference>
<dbReference type="GeneID" id="110974273"/>
<name>A0A8B7XL18_ACAPL</name>
<dbReference type="OMA" id="REDQEWG"/>
<dbReference type="GO" id="GO:0006420">
    <property type="term" value="P:arginyl-tRNA aminoacylation"/>
    <property type="evidence" value="ECO:0007669"/>
    <property type="project" value="InterPro"/>
</dbReference>
<dbReference type="KEGG" id="aplc:110974273"/>
<dbReference type="GO" id="GO:0004814">
    <property type="term" value="F:arginine-tRNA ligase activity"/>
    <property type="evidence" value="ECO:0007669"/>
    <property type="project" value="InterPro"/>
</dbReference>
<sequence>MSDLLKEFTAFSERLEHFILSFSAKTNLVNVRVDSKILRWSKKPNLGDFSVAAAVADRLKIKDSKVFSDALLKESLHWPLPIDTCALTEQGALGFKLHRPSIFKKVLNGVVLEGDNYGQFAGKGADVTPVGVGIIISSLARVETGDIASQVDQDLTLGQLRGLLLTEHLSALLKTAGFQVSRLTPATYSSEILDRFGIKPFDTCGTEATASQELKTETQDRLVSKASRCKFRTDKPRSEWQEGMNSDQRSSEDFGAGQADCTFRDGDPKAARLLNRADISLDLHQFILDEKLPLGKSGYDKNLQKVKVVLPDGSPSPILMQCSFIEDSLSQTNPQPSHVIHVASQGSCFQQQQAALAWRLCSTRASAETIHQHHLTHGPVTARKAESKGKEDISAAELLQVREMQTRKASVLKYGEEVQGEGWDQLIRRLAIAGLKFEILGKQCGHMLKVELSNSRNSSTWPDSRDGVFVMYNYARLCTLFSHFEEEVAKGTYPPLPDIASLDFGLLREDQEWGLLFHYILQYPVMLSECVADLLQTRGPHISIHTHRVCGFLVSLCRDLSSYYSHTHVLGEPRPHLVPVMLARLHLLKGVQQILKNGLSLLNIQPLSQM</sequence>
<dbReference type="InterPro" id="IPR008909">
    <property type="entry name" value="DALR_anticod-bd"/>
</dbReference>
<evidence type="ECO:0000313" key="3">
    <source>
        <dbReference type="Proteomes" id="UP000694845"/>
    </source>
</evidence>
<dbReference type="PANTHER" id="PTHR16043:SF1">
    <property type="entry name" value="DALR ANTICODON-BINDING DOMAIN-CONTAINING PROTEIN 3"/>
    <property type="match status" value="1"/>
</dbReference>
<gene>
    <name evidence="4" type="primary">LOC110974273</name>
</gene>
<accession>A0A8B7XL18</accession>
<reference evidence="4" key="1">
    <citation type="submission" date="2025-08" db="UniProtKB">
        <authorList>
            <consortium name="RefSeq"/>
        </authorList>
    </citation>
    <scope>IDENTIFICATION</scope>
</reference>
<dbReference type="InterPro" id="IPR037380">
    <property type="entry name" value="DALRD3"/>
</dbReference>
<organism evidence="3 4">
    <name type="scientific">Acanthaster planci</name>
    <name type="common">Crown-of-thorns starfish</name>
    <dbReference type="NCBI Taxonomy" id="133434"/>
    <lineage>
        <taxon>Eukaryota</taxon>
        <taxon>Metazoa</taxon>
        <taxon>Echinodermata</taxon>
        <taxon>Eleutherozoa</taxon>
        <taxon>Asterozoa</taxon>
        <taxon>Asteroidea</taxon>
        <taxon>Valvatacea</taxon>
        <taxon>Valvatida</taxon>
        <taxon>Acanthasteridae</taxon>
        <taxon>Acanthaster</taxon>
    </lineage>
</organism>
<feature type="region of interest" description="Disordered" evidence="1">
    <location>
        <begin position="234"/>
        <end position="255"/>
    </location>
</feature>
<dbReference type="GO" id="GO:0000049">
    <property type="term" value="F:tRNA binding"/>
    <property type="evidence" value="ECO:0007669"/>
    <property type="project" value="TreeGrafter"/>
</dbReference>
<evidence type="ECO:0000313" key="4">
    <source>
        <dbReference type="RefSeq" id="XP_022081499.1"/>
    </source>
</evidence>
<dbReference type="Proteomes" id="UP000694845">
    <property type="component" value="Unplaced"/>
</dbReference>
<dbReference type="CTD" id="55152"/>
<evidence type="ECO:0000256" key="1">
    <source>
        <dbReference type="SAM" id="MobiDB-lite"/>
    </source>
</evidence>
<dbReference type="InterPro" id="IPR009080">
    <property type="entry name" value="tRNAsynth_Ia_anticodon-bd"/>
</dbReference>
<dbReference type="Gene3D" id="1.10.730.10">
    <property type="entry name" value="Isoleucyl-tRNA Synthetase, Domain 1"/>
    <property type="match status" value="1"/>
</dbReference>
<evidence type="ECO:0000259" key="2">
    <source>
        <dbReference type="SMART" id="SM00836"/>
    </source>
</evidence>